<dbReference type="InterPro" id="IPR003811">
    <property type="entry name" value="G3P_acylTferase_PlsY"/>
</dbReference>
<comment type="catalytic activity">
    <reaction evidence="10">
        <text>an acyl phosphate + sn-glycerol 3-phosphate = a 1-acyl-sn-glycero-3-phosphate + phosphate</text>
        <dbReference type="Rhea" id="RHEA:34075"/>
        <dbReference type="ChEBI" id="CHEBI:43474"/>
        <dbReference type="ChEBI" id="CHEBI:57597"/>
        <dbReference type="ChEBI" id="CHEBI:57970"/>
        <dbReference type="ChEBI" id="CHEBI:59918"/>
        <dbReference type="EC" id="2.3.1.275"/>
    </reaction>
</comment>
<comment type="function">
    <text evidence="10">Catalyzes the transfer of an acyl group from acyl-phosphate (acyl-PO(4)) to glycerol-3-phosphate (G3P) to form lysophosphatidic acid (LPA). This enzyme utilizes acyl-phosphate as fatty acyl donor, but not acyl-CoA or acyl-ACP.</text>
</comment>
<accession>A0ABR7HMV8</accession>
<keyword evidence="1 10" id="KW-1003">Cell membrane</keyword>
<sequence>MNFYLSFLAYNCWRIIITAVIAYLLGSVNTAVIVTKIVTGGKKDIREMGSGNAGFTNVLRSVGKVPAIFTIVCDALKCVVAVIIGWLIFSTIPADSQILSNEFGNCGKYIAGIFAILGHSYPVYFHFKGGKGVVTAAALIASEDWRVFIAVIAAFLIVFACTKIISLSSITAAVLYGPFTFLATFLFDYPNGYSLGYVILSTVAALIIGIFVIVKHKDNIKRLMRGEEKKITAKKKTNA</sequence>
<dbReference type="SMART" id="SM01207">
    <property type="entry name" value="G3P_acyltransf"/>
    <property type="match status" value="1"/>
</dbReference>
<keyword evidence="3 10" id="KW-0808">Transferase</keyword>
<reference evidence="11 12" key="1">
    <citation type="submission" date="2020-08" db="EMBL/GenBank/DDBJ databases">
        <title>Genome public.</title>
        <authorList>
            <person name="Liu C."/>
            <person name="Sun Q."/>
        </authorList>
    </citation>
    <scope>NUCLEOTIDE SEQUENCE [LARGE SCALE GENOMIC DNA]</scope>
    <source>
        <strain evidence="11 12">NSJ-71</strain>
    </source>
</reference>
<keyword evidence="7 10" id="KW-0472">Membrane</keyword>
<keyword evidence="11" id="KW-0012">Acyltransferase</keyword>
<dbReference type="NCBIfam" id="TIGR00023">
    <property type="entry name" value="glycerol-3-phosphate 1-O-acyltransferase PlsY"/>
    <property type="match status" value="1"/>
</dbReference>
<comment type="subcellular location">
    <subcellularLocation>
        <location evidence="10">Cell membrane</location>
        <topology evidence="10">Multi-pass membrane protein</topology>
    </subcellularLocation>
</comment>
<dbReference type="PANTHER" id="PTHR30309:SF0">
    <property type="entry name" value="GLYCEROL-3-PHOSPHATE ACYLTRANSFERASE-RELATED"/>
    <property type="match status" value="1"/>
</dbReference>
<organism evidence="11 12">
    <name type="scientific">Ruminococcus intestinalis</name>
    <dbReference type="NCBI Taxonomy" id="2763066"/>
    <lineage>
        <taxon>Bacteria</taxon>
        <taxon>Bacillati</taxon>
        <taxon>Bacillota</taxon>
        <taxon>Clostridia</taxon>
        <taxon>Eubacteriales</taxon>
        <taxon>Oscillospiraceae</taxon>
        <taxon>Ruminococcus</taxon>
    </lineage>
</organism>
<keyword evidence="8 10" id="KW-0594">Phospholipid biosynthesis</keyword>
<evidence type="ECO:0000256" key="1">
    <source>
        <dbReference type="ARBA" id="ARBA00022475"/>
    </source>
</evidence>
<proteinExistence type="inferred from homology"/>
<keyword evidence="6 10" id="KW-0443">Lipid metabolism</keyword>
<keyword evidence="9 10" id="KW-1208">Phospholipid metabolism</keyword>
<dbReference type="Proteomes" id="UP000636755">
    <property type="component" value="Unassembled WGS sequence"/>
</dbReference>
<feature type="transmembrane region" description="Helical" evidence="10">
    <location>
        <begin position="109"/>
        <end position="127"/>
    </location>
</feature>
<dbReference type="PANTHER" id="PTHR30309">
    <property type="entry name" value="INNER MEMBRANE PROTEIN YGIH"/>
    <property type="match status" value="1"/>
</dbReference>
<feature type="transmembrane region" description="Helical" evidence="10">
    <location>
        <begin position="147"/>
        <end position="175"/>
    </location>
</feature>
<comment type="similarity">
    <text evidence="10">Belongs to the PlsY family.</text>
</comment>
<gene>
    <name evidence="10 11" type="primary">plsY</name>
    <name evidence="11" type="ORF">H8R91_09960</name>
</gene>
<keyword evidence="5 10" id="KW-1133">Transmembrane helix</keyword>
<evidence type="ECO:0000256" key="6">
    <source>
        <dbReference type="ARBA" id="ARBA00023098"/>
    </source>
</evidence>
<evidence type="ECO:0000256" key="2">
    <source>
        <dbReference type="ARBA" id="ARBA00022516"/>
    </source>
</evidence>
<keyword evidence="4 10" id="KW-0812">Transmembrane</keyword>
<evidence type="ECO:0000256" key="5">
    <source>
        <dbReference type="ARBA" id="ARBA00022989"/>
    </source>
</evidence>
<comment type="subunit">
    <text evidence="10">Probably interacts with PlsX.</text>
</comment>
<comment type="caution">
    <text evidence="11">The sequence shown here is derived from an EMBL/GenBank/DDBJ whole genome shotgun (WGS) entry which is preliminary data.</text>
</comment>
<feature type="transmembrane region" description="Helical" evidence="10">
    <location>
        <begin position="195"/>
        <end position="214"/>
    </location>
</feature>
<dbReference type="GO" id="GO:0004366">
    <property type="term" value="F:glycerol-3-phosphate O-acyltransferase activity"/>
    <property type="evidence" value="ECO:0007669"/>
    <property type="project" value="UniProtKB-EC"/>
</dbReference>
<keyword evidence="2 10" id="KW-0444">Lipid biosynthesis</keyword>
<evidence type="ECO:0000256" key="7">
    <source>
        <dbReference type="ARBA" id="ARBA00023136"/>
    </source>
</evidence>
<feature type="transmembrane region" description="Helical" evidence="10">
    <location>
        <begin position="67"/>
        <end position="89"/>
    </location>
</feature>
<dbReference type="RefSeq" id="WP_186935924.1">
    <property type="nucleotide sequence ID" value="NZ_JACOPS010000004.1"/>
</dbReference>
<evidence type="ECO:0000256" key="3">
    <source>
        <dbReference type="ARBA" id="ARBA00022679"/>
    </source>
</evidence>
<evidence type="ECO:0000256" key="10">
    <source>
        <dbReference type="HAMAP-Rule" id="MF_01043"/>
    </source>
</evidence>
<dbReference type="HAMAP" id="MF_01043">
    <property type="entry name" value="PlsY"/>
    <property type="match status" value="1"/>
</dbReference>
<evidence type="ECO:0000313" key="11">
    <source>
        <dbReference type="EMBL" id="MBC5728835.1"/>
    </source>
</evidence>
<dbReference type="EMBL" id="JACOPS010000004">
    <property type="protein sequence ID" value="MBC5728835.1"/>
    <property type="molecule type" value="Genomic_DNA"/>
</dbReference>
<comment type="pathway">
    <text evidence="10">Lipid metabolism; phospholipid metabolism.</text>
</comment>
<dbReference type="Pfam" id="PF02660">
    <property type="entry name" value="G3P_acyltransf"/>
    <property type="match status" value="1"/>
</dbReference>
<evidence type="ECO:0000256" key="4">
    <source>
        <dbReference type="ARBA" id="ARBA00022692"/>
    </source>
</evidence>
<evidence type="ECO:0000256" key="9">
    <source>
        <dbReference type="ARBA" id="ARBA00023264"/>
    </source>
</evidence>
<evidence type="ECO:0000256" key="8">
    <source>
        <dbReference type="ARBA" id="ARBA00023209"/>
    </source>
</evidence>
<evidence type="ECO:0000313" key="12">
    <source>
        <dbReference type="Proteomes" id="UP000636755"/>
    </source>
</evidence>
<feature type="transmembrane region" description="Helical" evidence="10">
    <location>
        <begin position="15"/>
        <end position="38"/>
    </location>
</feature>
<name>A0ABR7HMV8_9FIRM</name>
<protein>
    <recommendedName>
        <fullName evidence="10">Glycerol-3-phosphate acyltransferase</fullName>
    </recommendedName>
    <alternativeName>
        <fullName evidence="10">Acyl-PO4 G3P acyltransferase</fullName>
    </alternativeName>
    <alternativeName>
        <fullName evidence="10">Acyl-phosphate--glycerol-3-phosphate acyltransferase</fullName>
    </alternativeName>
    <alternativeName>
        <fullName evidence="10">G3P acyltransferase</fullName>
        <shortName evidence="10">GPAT</shortName>
        <ecNumber evidence="10">2.3.1.275</ecNumber>
    </alternativeName>
    <alternativeName>
        <fullName evidence="10">Lysophosphatidic acid synthase</fullName>
        <shortName evidence="10">LPA synthase</shortName>
    </alternativeName>
</protein>
<dbReference type="EC" id="2.3.1.275" evidence="10"/>
<keyword evidence="12" id="KW-1185">Reference proteome</keyword>